<dbReference type="Gene3D" id="3.90.1170.50">
    <property type="entry name" value="Aldehyde oxidase/xanthine dehydrogenase, a/b hammerhead"/>
    <property type="match status" value="1"/>
</dbReference>
<dbReference type="GO" id="GO:0016491">
    <property type="term" value="F:oxidoreductase activity"/>
    <property type="evidence" value="ECO:0007669"/>
    <property type="project" value="InterPro"/>
</dbReference>
<keyword evidence="1" id="KW-0812">Transmembrane</keyword>
<gene>
    <name evidence="3" type="ORF">FJQ55_15950</name>
</gene>
<dbReference type="InterPro" id="IPR052516">
    <property type="entry name" value="N-heterocyclic_Hydroxylase"/>
</dbReference>
<dbReference type="OrthoDB" id="9767994at2"/>
<evidence type="ECO:0000256" key="1">
    <source>
        <dbReference type="SAM" id="Phobius"/>
    </source>
</evidence>
<name>A0A504TXA1_9HYPH</name>
<keyword evidence="1" id="KW-0472">Membrane</keyword>
<feature type="transmembrane region" description="Helical" evidence="1">
    <location>
        <begin position="12"/>
        <end position="30"/>
    </location>
</feature>
<dbReference type="Pfam" id="PF20256">
    <property type="entry name" value="MoCoBD_2"/>
    <property type="match status" value="2"/>
</dbReference>
<dbReference type="PANTHER" id="PTHR47495">
    <property type="entry name" value="ALDEHYDE DEHYDROGENASE"/>
    <property type="match status" value="1"/>
</dbReference>
<evidence type="ECO:0000313" key="3">
    <source>
        <dbReference type="EMBL" id="TPP07144.1"/>
    </source>
</evidence>
<keyword evidence="1" id="KW-1133">Transmembrane helix</keyword>
<dbReference type="InterPro" id="IPR012368">
    <property type="entry name" value="OxRdtase_Mopterin-bd_su_IorB"/>
</dbReference>
<evidence type="ECO:0000313" key="4">
    <source>
        <dbReference type="Proteomes" id="UP000316429"/>
    </source>
</evidence>
<protein>
    <submittedName>
        <fullName evidence="3">Xanthine dehydrogenase family protein molybdopterin-binding subunit</fullName>
    </submittedName>
</protein>
<dbReference type="Proteomes" id="UP000316429">
    <property type="component" value="Unassembled WGS sequence"/>
</dbReference>
<comment type="caution">
    <text evidence="3">The sequence shown here is derived from an EMBL/GenBank/DDBJ whole genome shotgun (WGS) entry which is preliminary data.</text>
</comment>
<reference evidence="3 4" key="1">
    <citation type="submission" date="2019-06" db="EMBL/GenBank/DDBJ databases">
        <title>Rhizobium sp. CL12 isolated from roots of soybean.</title>
        <authorList>
            <person name="Wang C."/>
        </authorList>
    </citation>
    <scope>NUCLEOTIDE SEQUENCE [LARGE SCALE GENOMIC DNA]</scope>
    <source>
        <strain evidence="3 4">CL12</strain>
    </source>
</reference>
<feature type="domain" description="Aldehyde oxidase/xanthine dehydrogenase a/b hammerhead" evidence="2">
    <location>
        <begin position="242"/>
        <end position="324"/>
    </location>
</feature>
<dbReference type="SMART" id="SM01008">
    <property type="entry name" value="Ald_Xan_dh_C"/>
    <property type="match status" value="1"/>
</dbReference>
<organism evidence="3 4">
    <name type="scientific">Rhizobium glycinendophyticum</name>
    <dbReference type="NCBI Taxonomy" id="2589807"/>
    <lineage>
        <taxon>Bacteria</taxon>
        <taxon>Pseudomonadati</taxon>
        <taxon>Pseudomonadota</taxon>
        <taxon>Alphaproteobacteria</taxon>
        <taxon>Hyphomicrobiales</taxon>
        <taxon>Rhizobiaceae</taxon>
        <taxon>Rhizobium/Agrobacterium group</taxon>
        <taxon>Rhizobium</taxon>
    </lineage>
</organism>
<proteinExistence type="predicted"/>
<dbReference type="SUPFAM" id="SSF56003">
    <property type="entry name" value="Molybdenum cofactor-binding domain"/>
    <property type="match status" value="2"/>
</dbReference>
<sequence>MGKLGTLTRRGFLFGAVALTGGVAFGYYRYASPLPNPLQDGLANGEVTFNPYLKIAPDNRITIIAPRAEMGQGVQTTLATLLAEELDVSLDQVTIEHGPAAAAYFNAAAMTDGAPVPKFEDGVVAETLRGTIGVVAKLVAIQFTGGSSSMIDHFEKLRHAGAQARESLKLAAAARWKVELDTLSTQHGRVIHAASGRSASYGELAGDAIALAPSAAPSLKPKAEWKLLGKPQPRKDMMAKVTGAPIFGVDVNLPDMLYATVRMNPSPGGGMKRFDAQAAKAMTGVQDVIAIDSPYGQGVAVIANNTWRAFQAADALEIEWETGPIPATSAEMESLHTAALDGKQAFSLRALGDPDLAFADADQTSVVEAEYDVPFLSHAAMEPMNATALVTADNVEIWAPNQGPTLIQTVAQRITGLPPEKIAVHTTFLGGGFGRRIEPDYADYAIRVAAHVTGRPVKLTWTREEDMSHGPYRPMAKSRYRGLVAKEGMPKALVGSIASPSVVASALGRYYPDLPIGGPDNTLIDGAYNQPYDIENYRIDGRKVDLAVPVGFWRSVGFSYNTFMHESFIDELAHAGGQDPLQLRKTLLSKHPAAIGVLEKIEALSNWNTPLPKGRARGVAFALSFGTWVAQVVEVEERDGAIRVAHVFCAADPGTVLDPRNFEAQMMSGIVFGLSAAMKQQISFADHAVEQSNYHDHDALRMVECPAIEIALLPNSPFLGGAGEPGTPPVAPALVNAIFALTGKRHRRLPLSAEITFA</sequence>
<dbReference type="InterPro" id="IPR046867">
    <property type="entry name" value="AldOxase/xan_DH_MoCoBD2"/>
</dbReference>
<dbReference type="PANTHER" id="PTHR47495:SF2">
    <property type="entry name" value="ALDEHYDE DEHYDROGENASE"/>
    <property type="match status" value="1"/>
</dbReference>
<accession>A0A504TXA1</accession>
<dbReference type="RefSeq" id="WP_140829671.1">
    <property type="nucleotide sequence ID" value="NZ_VFYP01000002.1"/>
</dbReference>
<dbReference type="InterPro" id="IPR000674">
    <property type="entry name" value="Ald_Oxase/Xan_DH_a/b"/>
</dbReference>
<dbReference type="AlphaFoldDB" id="A0A504TXA1"/>
<dbReference type="Pfam" id="PF02738">
    <property type="entry name" value="MoCoBD_1"/>
    <property type="match status" value="1"/>
</dbReference>
<dbReference type="InterPro" id="IPR037165">
    <property type="entry name" value="AldOxase/xan_DH_Mopterin-bd_sf"/>
</dbReference>
<dbReference type="EMBL" id="VFYP01000002">
    <property type="protein sequence ID" value="TPP07144.1"/>
    <property type="molecule type" value="Genomic_DNA"/>
</dbReference>
<dbReference type="Gene3D" id="3.30.365.10">
    <property type="entry name" value="Aldehyde oxidase/xanthine dehydrogenase, molybdopterin binding domain"/>
    <property type="match status" value="4"/>
</dbReference>
<dbReference type="InterPro" id="IPR008274">
    <property type="entry name" value="AldOxase/xan_DH_MoCoBD1"/>
</dbReference>
<dbReference type="PIRSF" id="PIRSF036389">
    <property type="entry name" value="IOR_B"/>
    <property type="match status" value="1"/>
</dbReference>
<evidence type="ECO:0000259" key="2">
    <source>
        <dbReference type="SMART" id="SM01008"/>
    </source>
</evidence>
<keyword evidence="4" id="KW-1185">Reference proteome</keyword>